<dbReference type="OrthoDB" id="7907504at2"/>
<gene>
    <name evidence="2" type="ORF">DYI37_04125</name>
</gene>
<organism evidence="2 3">
    <name type="scientific">Fulvimarina endophytica</name>
    <dbReference type="NCBI Taxonomy" id="2293836"/>
    <lineage>
        <taxon>Bacteria</taxon>
        <taxon>Pseudomonadati</taxon>
        <taxon>Pseudomonadota</taxon>
        <taxon>Alphaproteobacteria</taxon>
        <taxon>Hyphomicrobiales</taxon>
        <taxon>Aurantimonadaceae</taxon>
        <taxon>Fulvimarina</taxon>
    </lineage>
</organism>
<accession>A0A371X746</accession>
<name>A0A371X746_9HYPH</name>
<feature type="compositionally biased region" description="Low complexity" evidence="1">
    <location>
        <begin position="51"/>
        <end position="63"/>
    </location>
</feature>
<proteinExistence type="predicted"/>
<feature type="region of interest" description="Disordered" evidence="1">
    <location>
        <begin position="1"/>
        <end position="98"/>
    </location>
</feature>
<keyword evidence="3" id="KW-1185">Reference proteome</keyword>
<dbReference type="RefSeq" id="WP_116681958.1">
    <property type="nucleotide sequence ID" value="NZ_QURL01000002.1"/>
</dbReference>
<dbReference type="AlphaFoldDB" id="A0A371X746"/>
<dbReference type="Proteomes" id="UP000264310">
    <property type="component" value="Unassembled WGS sequence"/>
</dbReference>
<protein>
    <submittedName>
        <fullName evidence="2">Uncharacterized protein</fullName>
    </submittedName>
</protein>
<feature type="compositionally biased region" description="Basic and acidic residues" evidence="1">
    <location>
        <begin position="33"/>
        <end position="47"/>
    </location>
</feature>
<dbReference type="EMBL" id="QURL01000002">
    <property type="protein sequence ID" value="RFC65060.1"/>
    <property type="molecule type" value="Genomic_DNA"/>
</dbReference>
<sequence length="98" mass="10276">MAEKKGFFSKIFSFGNASEEERTPDHGTTPRPNDVEVGREDAPDPDLRPQAAANVQADAEAGAENSENGGITPVSEMGRNGETAGDHSASDASSQKKT</sequence>
<comment type="caution">
    <text evidence="2">The sequence shown here is derived from an EMBL/GenBank/DDBJ whole genome shotgun (WGS) entry which is preliminary data.</text>
</comment>
<evidence type="ECO:0000313" key="2">
    <source>
        <dbReference type="EMBL" id="RFC65060.1"/>
    </source>
</evidence>
<reference evidence="2 3" key="1">
    <citation type="submission" date="2018-08" db="EMBL/GenBank/DDBJ databases">
        <title>Fulvimarina sp. 85, whole genome shotgun sequence.</title>
        <authorList>
            <person name="Tuo L."/>
        </authorList>
    </citation>
    <scope>NUCLEOTIDE SEQUENCE [LARGE SCALE GENOMIC DNA]</scope>
    <source>
        <strain evidence="2 3">85</strain>
    </source>
</reference>
<evidence type="ECO:0000313" key="3">
    <source>
        <dbReference type="Proteomes" id="UP000264310"/>
    </source>
</evidence>
<evidence type="ECO:0000256" key="1">
    <source>
        <dbReference type="SAM" id="MobiDB-lite"/>
    </source>
</evidence>